<dbReference type="OrthoDB" id="144815at2"/>
<dbReference type="RefSeq" id="WP_107566807.1">
    <property type="nucleotide sequence ID" value="NZ_PYYB01000001.1"/>
</dbReference>
<organism evidence="1 2">
    <name type="scientific">Paraconexibacter algicola</name>
    <dbReference type="NCBI Taxonomy" id="2133960"/>
    <lineage>
        <taxon>Bacteria</taxon>
        <taxon>Bacillati</taxon>
        <taxon>Actinomycetota</taxon>
        <taxon>Thermoleophilia</taxon>
        <taxon>Solirubrobacterales</taxon>
        <taxon>Paraconexibacteraceae</taxon>
        <taxon>Paraconexibacter</taxon>
    </lineage>
</organism>
<dbReference type="AlphaFoldDB" id="A0A2T4UGN7"/>
<dbReference type="InterPro" id="IPR038071">
    <property type="entry name" value="UROD/MetE-like_sf"/>
</dbReference>
<name>A0A2T4UGN7_9ACTN</name>
<dbReference type="EMBL" id="PYYB01000001">
    <property type="protein sequence ID" value="PTL58369.1"/>
    <property type="molecule type" value="Genomic_DNA"/>
</dbReference>
<proteinExistence type="predicted"/>
<evidence type="ECO:0000313" key="1">
    <source>
        <dbReference type="EMBL" id="PTL58369.1"/>
    </source>
</evidence>
<accession>A0A2T4UGN7</accession>
<evidence type="ECO:0008006" key="3">
    <source>
        <dbReference type="Google" id="ProtNLM"/>
    </source>
</evidence>
<gene>
    <name evidence="1" type="ORF">C7Y72_01250</name>
</gene>
<dbReference type="Gene3D" id="3.20.20.210">
    <property type="match status" value="1"/>
</dbReference>
<protein>
    <recommendedName>
        <fullName evidence="3">Methionine synthase</fullName>
    </recommendedName>
</protein>
<comment type="caution">
    <text evidence="1">The sequence shown here is derived from an EMBL/GenBank/DDBJ whole genome shotgun (WGS) entry which is preliminary data.</text>
</comment>
<keyword evidence="2" id="KW-1185">Reference proteome</keyword>
<dbReference type="Proteomes" id="UP000240739">
    <property type="component" value="Unassembled WGS sequence"/>
</dbReference>
<evidence type="ECO:0000313" key="2">
    <source>
        <dbReference type="Proteomes" id="UP000240739"/>
    </source>
</evidence>
<reference evidence="1 2" key="1">
    <citation type="submission" date="2018-03" db="EMBL/GenBank/DDBJ databases">
        <title>Aquarubrobacter algicola gen. nov., sp. nov., a novel actinobacterium isolated from shallow eutrophic lake during the end of cyanobacterial harmful algal blooms.</title>
        <authorList>
            <person name="Chun S.J."/>
        </authorList>
    </citation>
    <scope>NUCLEOTIDE SEQUENCE [LARGE SCALE GENOMIC DNA]</scope>
    <source>
        <strain evidence="1 2">Seoho-28</strain>
    </source>
</reference>
<dbReference type="SUPFAM" id="SSF51726">
    <property type="entry name" value="UROD/MetE-like"/>
    <property type="match status" value="1"/>
</dbReference>
<sequence>MRLPLLDQLPSWATTGIGSLPHADPAAAVEYLTLAYAVPFCPQLPRHDGDMVHEWLGDVAARRTWTPERAAREPAAWPAFLRELERRPPAHGVVKLQLTGPVTLGCAIDRATDASAPAGTPSPRTAELATWLADAAAEAVDAVRERGPGVVLVLDEPALGLCAHPGIEAAWAPLRDLADAWGLHCCCEVPWDVVDAAAPDLLSLDLAFTPVDGRAARSLDALAARGAWVAWGAIAAHRPEYALHGIRRVTAAVEAVPRTAGRSLLTASCGTGRMSVERERQVAVALRDVAGTMRRRADAARATAP</sequence>